<protein>
    <submittedName>
        <fullName evidence="2">Phytoene desaturase family protein</fullName>
    </submittedName>
</protein>
<name>A0ABW4VWL9_9BACI</name>
<organism evidence="2 3">
    <name type="scientific">Ornithinibacillus salinisoli</name>
    <dbReference type="NCBI Taxonomy" id="1848459"/>
    <lineage>
        <taxon>Bacteria</taxon>
        <taxon>Bacillati</taxon>
        <taxon>Bacillota</taxon>
        <taxon>Bacilli</taxon>
        <taxon>Bacillales</taxon>
        <taxon>Bacillaceae</taxon>
        <taxon>Ornithinibacillus</taxon>
    </lineage>
</organism>
<reference evidence="3" key="1">
    <citation type="journal article" date="2019" name="Int. J. Syst. Evol. Microbiol.">
        <title>The Global Catalogue of Microorganisms (GCM) 10K type strain sequencing project: providing services to taxonomists for standard genome sequencing and annotation.</title>
        <authorList>
            <consortium name="The Broad Institute Genomics Platform"/>
            <consortium name="The Broad Institute Genome Sequencing Center for Infectious Disease"/>
            <person name="Wu L."/>
            <person name="Ma J."/>
        </authorList>
    </citation>
    <scope>NUCLEOTIDE SEQUENCE [LARGE SCALE GENOMIC DNA]</scope>
    <source>
        <strain evidence="3">R28</strain>
    </source>
</reference>
<dbReference type="PANTHER" id="PTHR42923">
    <property type="entry name" value="PROTOPORPHYRINOGEN OXIDASE"/>
    <property type="match status" value="1"/>
</dbReference>
<keyword evidence="3" id="KW-1185">Reference proteome</keyword>
<dbReference type="InterPro" id="IPR050464">
    <property type="entry name" value="Zeta_carotene_desat/Oxidored"/>
</dbReference>
<comment type="caution">
    <text evidence="2">The sequence shown here is derived from an EMBL/GenBank/DDBJ whole genome shotgun (WGS) entry which is preliminary data.</text>
</comment>
<dbReference type="PANTHER" id="PTHR42923:SF3">
    <property type="entry name" value="PROTOPORPHYRINOGEN OXIDASE"/>
    <property type="match status" value="1"/>
</dbReference>
<feature type="domain" description="Amine oxidase" evidence="1">
    <location>
        <begin position="14"/>
        <end position="416"/>
    </location>
</feature>
<dbReference type="Pfam" id="PF01593">
    <property type="entry name" value="Amino_oxidase"/>
    <property type="match status" value="1"/>
</dbReference>
<dbReference type="Gene3D" id="3.50.50.60">
    <property type="entry name" value="FAD/NAD(P)-binding domain"/>
    <property type="match status" value="1"/>
</dbReference>
<dbReference type="InterPro" id="IPR002937">
    <property type="entry name" value="Amino_oxidase"/>
</dbReference>
<dbReference type="RefSeq" id="WP_377558530.1">
    <property type="nucleotide sequence ID" value="NZ_JBHUHQ010000003.1"/>
</dbReference>
<dbReference type="Proteomes" id="UP001597383">
    <property type="component" value="Unassembled WGS sequence"/>
</dbReference>
<evidence type="ECO:0000259" key="1">
    <source>
        <dbReference type="Pfam" id="PF01593"/>
    </source>
</evidence>
<evidence type="ECO:0000313" key="2">
    <source>
        <dbReference type="EMBL" id="MFD2043141.1"/>
    </source>
</evidence>
<dbReference type="PRINTS" id="PR00368">
    <property type="entry name" value="FADPNR"/>
</dbReference>
<dbReference type="Gene3D" id="3.90.660.50">
    <property type="match status" value="1"/>
</dbReference>
<accession>A0ABW4VWL9</accession>
<dbReference type="InterPro" id="IPR036188">
    <property type="entry name" value="FAD/NAD-bd_sf"/>
</dbReference>
<evidence type="ECO:0000313" key="3">
    <source>
        <dbReference type="Proteomes" id="UP001597383"/>
    </source>
</evidence>
<dbReference type="EMBL" id="JBHUHQ010000003">
    <property type="protein sequence ID" value="MFD2043141.1"/>
    <property type="molecule type" value="Genomic_DNA"/>
</dbReference>
<sequence>MNKTWDVVIIGSGLAGYVAANYLGRSSLRVLLIEKSKFYGGRAKTDLIQKQNFNLGPHALYKRGAAMPILDDLGIQLDGSSPKTGGWLINEDQIYKAPFSPLSIFSTNLLSWRERVAWIRVILKISKTNIENMDDITFKEWVLKTSNVMTIQTLLYTLARLATYCDAPDKASAKVILTHLQRVLSGVLYVDYGWQTIIDQLHNQAITHGVQIKKQSTVKQIFVEENNSFTLTLTNDVIHAKQVLYTGDPHHLNHLLMNTTLDSFLDEIIPVKAATLDVALRKLPQPNNSFTLRMDQPYYYSLHSRYAKLSEERNSHILHVLKYHKPEENVDFKTIKQELENFLERIQPGWRNYEITSRFLPNITVSQRLPLVGDEDMLRNSKTAIRNLFIAGDWASPYSILSDAAIATGKQSAKEMMGELDAN</sequence>
<dbReference type="SUPFAM" id="SSF51905">
    <property type="entry name" value="FAD/NAD(P)-binding domain"/>
    <property type="match status" value="1"/>
</dbReference>
<gene>
    <name evidence="2" type="ORF">ACFSJF_02430</name>
</gene>
<proteinExistence type="predicted"/>